<dbReference type="SUPFAM" id="SSF51182">
    <property type="entry name" value="RmlC-like cupins"/>
    <property type="match status" value="1"/>
</dbReference>
<dbReference type="InterPro" id="IPR011051">
    <property type="entry name" value="RmlC_Cupin_sf"/>
</dbReference>
<keyword evidence="3" id="KW-1185">Reference proteome</keyword>
<gene>
    <name evidence="2" type="ORF">EOD41_03315</name>
</gene>
<dbReference type="InterPro" id="IPR053146">
    <property type="entry name" value="QDO-like"/>
</dbReference>
<dbReference type="RefSeq" id="WP_127703342.1">
    <property type="nucleotide sequence ID" value="NZ_SACK01000001.1"/>
</dbReference>
<evidence type="ECO:0000313" key="3">
    <source>
        <dbReference type="Proteomes" id="UP000282759"/>
    </source>
</evidence>
<dbReference type="PANTHER" id="PTHR36440">
    <property type="entry name" value="PUTATIVE (AFU_ORTHOLOGUE AFUA_8G07350)-RELATED"/>
    <property type="match status" value="1"/>
</dbReference>
<dbReference type="InterPro" id="IPR014710">
    <property type="entry name" value="RmlC-like_jellyroll"/>
</dbReference>
<dbReference type="EMBL" id="SACK01000001">
    <property type="protein sequence ID" value="RVU02977.1"/>
    <property type="molecule type" value="Genomic_DNA"/>
</dbReference>
<protein>
    <submittedName>
        <fullName evidence="2">Cupin domain-containing protein</fullName>
    </submittedName>
</protein>
<reference evidence="2 3" key="1">
    <citation type="submission" date="2019-01" db="EMBL/GenBank/DDBJ databases">
        <authorList>
            <person name="Chen W.-M."/>
        </authorList>
    </citation>
    <scope>NUCLEOTIDE SEQUENCE [LARGE SCALE GENOMIC DNA]</scope>
    <source>
        <strain evidence="2 3">YBJ-36</strain>
    </source>
</reference>
<dbReference type="AlphaFoldDB" id="A0A3S2UNR0"/>
<sequence>MKENLTEAVNTIYREYHGGYYKTLISPAQTNGALAMMEMVLPQGAEPPMHMHAHEDETFYLIEGEMEFIIGGQTLAARPGEAIFAARGIPHLFKLLSPQVRFITLLTPGKLWEYFQEFSTPTVGEPMIRPLPGPPPQDYLDYLVNRMTNAYGITFTAAARVS</sequence>
<evidence type="ECO:0000313" key="2">
    <source>
        <dbReference type="EMBL" id="RVU02977.1"/>
    </source>
</evidence>
<evidence type="ECO:0000259" key="1">
    <source>
        <dbReference type="Pfam" id="PF07883"/>
    </source>
</evidence>
<proteinExistence type="predicted"/>
<name>A0A3S2UNR0_9SPHI</name>
<comment type="caution">
    <text evidence="2">The sequence shown here is derived from an EMBL/GenBank/DDBJ whole genome shotgun (WGS) entry which is preliminary data.</text>
</comment>
<organism evidence="2 3">
    <name type="scientific">Mucilaginibacter limnophilus</name>
    <dbReference type="NCBI Taxonomy" id="1932778"/>
    <lineage>
        <taxon>Bacteria</taxon>
        <taxon>Pseudomonadati</taxon>
        <taxon>Bacteroidota</taxon>
        <taxon>Sphingobacteriia</taxon>
        <taxon>Sphingobacteriales</taxon>
        <taxon>Sphingobacteriaceae</taxon>
        <taxon>Mucilaginibacter</taxon>
    </lineage>
</organism>
<dbReference type="Proteomes" id="UP000282759">
    <property type="component" value="Unassembled WGS sequence"/>
</dbReference>
<feature type="domain" description="Cupin type-2" evidence="1">
    <location>
        <begin position="38"/>
        <end position="97"/>
    </location>
</feature>
<accession>A0A3S2UNR0</accession>
<dbReference type="Gene3D" id="2.60.120.10">
    <property type="entry name" value="Jelly Rolls"/>
    <property type="match status" value="1"/>
</dbReference>
<dbReference type="InterPro" id="IPR013096">
    <property type="entry name" value="Cupin_2"/>
</dbReference>
<dbReference type="OrthoDB" id="1423961at2"/>
<dbReference type="PANTHER" id="PTHR36440:SF1">
    <property type="entry name" value="PUTATIVE (AFU_ORTHOLOGUE AFUA_8G07350)-RELATED"/>
    <property type="match status" value="1"/>
</dbReference>
<dbReference type="Pfam" id="PF07883">
    <property type="entry name" value="Cupin_2"/>
    <property type="match status" value="1"/>
</dbReference>